<dbReference type="RefSeq" id="WP_150902238.1">
    <property type="nucleotide sequence ID" value="NZ_VTWT01000001.1"/>
</dbReference>
<dbReference type="Proteomes" id="UP000326570">
    <property type="component" value="Unassembled WGS sequence"/>
</dbReference>
<gene>
    <name evidence="1" type="ORF">F0P94_03165</name>
</gene>
<evidence type="ECO:0000313" key="2">
    <source>
        <dbReference type="Proteomes" id="UP000326570"/>
    </source>
</evidence>
<name>A0A5N1J9V4_9BACT</name>
<sequence length="125" mass="14305">MEKDKIKEACFHLATDLLCLEYNQSFENVDSNLPQLSRMTDGFHRIALENLDLIKDLGGSEELLVRAINYVSNVHAIPPLIENYRWFDNTLRTLLELACPNSGVTDENKKFLHDLINGINESLED</sequence>
<reference evidence="1 2" key="1">
    <citation type="submission" date="2019-09" db="EMBL/GenBank/DDBJ databases">
        <title>Genome sequence of Adhaeribacter sp. M2.</title>
        <authorList>
            <person name="Srinivasan S."/>
        </authorList>
    </citation>
    <scope>NUCLEOTIDE SEQUENCE [LARGE SCALE GENOMIC DNA]</scope>
    <source>
        <strain evidence="1 2">M2</strain>
    </source>
</reference>
<organism evidence="1 2">
    <name type="scientific">Adhaeribacter soli</name>
    <dbReference type="NCBI Taxonomy" id="2607655"/>
    <lineage>
        <taxon>Bacteria</taxon>
        <taxon>Pseudomonadati</taxon>
        <taxon>Bacteroidota</taxon>
        <taxon>Cytophagia</taxon>
        <taxon>Cytophagales</taxon>
        <taxon>Hymenobacteraceae</taxon>
        <taxon>Adhaeribacter</taxon>
    </lineage>
</organism>
<protein>
    <submittedName>
        <fullName evidence="1">Uncharacterized protein</fullName>
    </submittedName>
</protein>
<comment type="caution">
    <text evidence="1">The sequence shown here is derived from an EMBL/GenBank/DDBJ whole genome shotgun (WGS) entry which is preliminary data.</text>
</comment>
<accession>A0A5N1J9V4</accession>
<keyword evidence="2" id="KW-1185">Reference proteome</keyword>
<proteinExistence type="predicted"/>
<dbReference type="AlphaFoldDB" id="A0A5N1J9V4"/>
<evidence type="ECO:0000313" key="1">
    <source>
        <dbReference type="EMBL" id="KAA9346095.1"/>
    </source>
</evidence>
<dbReference type="EMBL" id="VTWT01000001">
    <property type="protein sequence ID" value="KAA9346095.1"/>
    <property type="molecule type" value="Genomic_DNA"/>
</dbReference>